<evidence type="ECO:0000313" key="3">
    <source>
        <dbReference type="Proteomes" id="UP000271700"/>
    </source>
</evidence>
<dbReference type="STRING" id="981384.GCA_000192475_01008"/>
<feature type="signal peptide" evidence="1">
    <location>
        <begin position="1"/>
        <end position="22"/>
    </location>
</feature>
<evidence type="ECO:0000313" key="2">
    <source>
        <dbReference type="EMBL" id="RLK08486.1"/>
    </source>
</evidence>
<name>A0A497ZU83_9RHOB</name>
<comment type="caution">
    <text evidence="2">The sequence shown here is derived from an EMBL/GenBank/DDBJ whole genome shotgun (WGS) entry which is preliminary data.</text>
</comment>
<dbReference type="InterPro" id="IPR036182">
    <property type="entry name" value="PCuAC_sf"/>
</dbReference>
<gene>
    <name evidence="2" type="ORF">CLV75_2164</name>
</gene>
<dbReference type="Proteomes" id="UP000271700">
    <property type="component" value="Unassembled WGS sequence"/>
</dbReference>
<evidence type="ECO:0000256" key="1">
    <source>
        <dbReference type="SAM" id="SignalP"/>
    </source>
</evidence>
<proteinExistence type="predicted"/>
<dbReference type="Gene3D" id="2.60.40.1890">
    <property type="entry name" value="PCu(A)C copper chaperone"/>
    <property type="match status" value="1"/>
</dbReference>
<protein>
    <submittedName>
        <fullName evidence="2">Copper(I)-binding protein</fullName>
    </submittedName>
</protein>
<reference evidence="2 3" key="1">
    <citation type="submission" date="2018-10" db="EMBL/GenBank/DDBJ databases">
        <title>Genomic Encyclopedia of Archaeal and Bacterial Type Strains, Phase II (KMG-II): from individual species to whole genera.</title>
        <authorList>
            <person name="Goeker M."/>
        </authorList>
    </citation>
    <scope>NUCLEOTIDE SEQUENCE [LARGE SCALE GENOMIC DNA]</scope>
    <source>
        <strain evidence="2 3">DSM 29317</strain>
    </source>
</reference>
<keyword evidence="3" id="KW-1185">Reference proteome</keyword>
<keyword evidence="1" id="KW-0732">Signal</keyword>
<accession>A0A497ZU83</accession>
<dbReference type="RefSeq" id="WP_010442639.1">
    <property type="nucleotide sequence ID" value="NZ_AEYW01000018.1"/>
</dbReference>
<dbReference type="SUPFAM" id="SSF110087">
    <property type="entry name" value="DR1885-like metal-binding protein"/>
    <property type="match status" value="1"/>
</dbReference>
<dbReference type="OrthoDB" id="6385276at2"/>
<sequence>MSKRWFAVAGIAAALGFAYIFAGTPQTAVKVSDGRAAPMGASGSLFMVTLKLQNDGDPRILQSVTSPSGAHTSLMNPGHDKPLVVPGGDPAQLAMDGAHIMLQVPDGSFPEGTYHSLALTFDDGSEVVTRILNPEATGSMTLMDHSNANGIEISPSPTIALVQDPQVSTDGFAVQISVKNFEFVLVEDGTPHIDGQGHAHIYLNGLKLGRLYENSFQVGALKPGDYELTVALNSNDHRPYMSDGAPISVTYRFTL</sequence>
<dbReference type="AlphaFoldDB" id="A0A497ZU83"/>
<organism evidence="2 3">
    <name type="scientific">Ruegeria conchae</name>
    <dbReference type="NCBI Taxonomy" id="981384"/>
    <lineage>
        <taxon>Bacteria</taxon>
        <taxon>Pseudomonadati</taxon>
        <taxon>Pseudomonadota</taxon>
        <taxon>Alphaproteobacteria</taxon>
        <taxon>Rhodobacterales</taxon>
        <taxon>Roseobacteraceae</taxon>
        <taxon>Ruegeria</taxon>
    </lineage>
</organism>
<feature type="chain" id="PRO_5019816855" evidence="1">
    <location>
        <begin position="23"/>
        <end position="255"/>
    </location>
</feature>
<dbReference type="EMBL" id="RCCT01000002">
    <property type="protein sequence ID" value="RLK08486.1"/>
    <property type="molecule type" value="Genomic_DNA"/>
</dbReference>